<evidence type="ECO:0000313" key="1">
    <source>
        <dbReference type="EMBL" id="GGM25328.1"/>
    </source>
</evidence>
<proteinExistence type="predicted"/>
<comment type="caution">
    <text evidence="1">The sequence shown here is derived from an EMBL/GenBank/DDBJ whole genome shotgun (WGS) entry which is preliminary data.</text>
</comment>
<evidence type="ECO:0000313" key="2">
    <source>
        <dbReference type="Proteomes" id="UP000616499"/>
    </source>
</evidence>
<dbReference type="RefSeq" id="WP_188867915.1">
    <property type="nucleotide sequence ID" value="NZ_BMNW01000011.1"/>
</dbReference>
<sequence>MTHALWPEWATFKCPFCDESHRVRLAQDALNGPVDDDGHRTPDLVDFAYCLKGETDPPSVVALHANRRVLKETAPASMVFEDTGSYWRIAN</sequence>
<dbReference type="EMBL" id="BMNW01000011">
    <property type="protein sequence ID" value="GGM25328.1"/>
    <property type="molecule type" value="Genomic_DNA"/>
</dbReference>
<organism evidence="1 2">
    <name type="scientific">Pseudomonas asuensis</name>
    <dbReference type="NCBI Taxonomy" id="1825787"/>
    <lineage>
        <taxon>Bacteria</taxon>
        <taxon>Pseudomonadati</taxon>
        <taxon>Pseudomonadota</taxon>
        <taxon>Gammaproteobacteria</taxon>
        <taxon>Pseudomonadales</taxon>
        <taxon>Pseudomonadaceae</taxon>
        <taxon>Pseudomonas</taxon>
    </lineage>
</organism>
<name>A0ABQ2H3E9_9PSED</name>
<keyword evidence="2" id="KW-1185">Reference proteome</keyword>
<gene>
    <name evidence="1" type="ORF">GCM10009425_40120</name>
</gene>
<dbReference type="Proteomes" id="UP000616499">
    <property type="component" value="Unassembled WGS sequence"/>
</dbReference>
<accession>A0ABQ2H3E9</accession>
<protein>
    <submittedName>
        <fullName evidence="1">Uncharacterized protein</fullName>
    </submittedName>
</protein>
<reference evidence="2" key="1">
    <citation type="journal article" date="2019" name="Int. J. Syst. Evol. Microbiol.">
        <title>The Global Catalogue of Microorganisms (GCM) 10K type strain sequencing project: providing services to taxonomists for standard genome sequencing and annotation.</title>
        <authorList>
            <consortium name="The Broad Institute Genomics Platform"/>
            <consortium name="The Broad Institute Genome Sequencing Center for Infectious Disease"/>
            <person name="Wu L."/>
            <person name="Ma J."/>
        </authorList>
    </citation>
    <scope>NUCLEOTIDE SEQUENCE [LARGE SCALE GENOMIC DNA]</scope>
    <source>
        <strain evidence="2">JCM 13501</strain>
    </source>
</reference>